<keyword evidence="3 5" id="KW-0949">S-adenosyl-L-methionine</keyword>
<keyword evidence="2 5" id="KW-0808">Transferase</keyword>
<proteinExistence type="inferred from homology"/>
<evidence type="ECO:0000256" key="2">
    <source>
        <dbReference type="ARBA" id="ARBA00022679"/>
    </source>
</evidence>
<evidence type="ECO:0000313" key="7">
    <source>
        <dbReference type="Proteomes" id="UP001317963"/>
    </source>
</evidence>
<protein>
    <recommendedName>
        <fullName evidence="5">Ribosomal RNA large subunit methyltransferase H</fullName>
        <ecNumber evidence="5">2.1.1.177</ecNumber>
    </recommendedName>
    <alternativeName>
        <fullName evidence="5">23S rRNA (pseudouridine1915-N3)-methyltransferase</fullName>
    </alternativeName>
    <alternativeName>
        <fullName evidence="5">23S rRNA m3Psi1915 methyltransferase</fullName>
    </alternativeName>
    <alternativeName>
        <fullName evidence="5">rRNA (pseudouridine-N3-)-methyltransferase RlmH</fullName>
    </alternativeName>
</protein>
<dbReference type="SUPFAM" id="SSF75217">
    <property type="entry name" value="alpha/beta knot"/>
    <property type="match status" value="1"/>
</dbReference>
<accession>A0ABY6Q2H7</accession>
<comment type="subunit">
    <text evidence="5">Homodimer.</text>
</comment>
<comment type="similarity">
    <text evidence="4 5">Belongs to the RNA methyltransferase RlmH family.</text>
</comment>
<keyword evidence="5" id="KW-0963">Cytoplasm</keyword>
<dbReference type="PANTHER" id="PTHR33603">
    <property type="entry name" value="METHYLTRANSFERASE"/>
    <property type="match status" value="1"/>
</dbReference>
<comment type="subcellular location">
    <subcellularLocation>
        <location evidence="5">Cytoplasm</location>
    </subcellularLocation>
</comment>
<dbReference type="RefSeq" id="WP_279242116.1">
    <property type="nucleotide sequence ID" value="NZ_CP036501.1"/>
</dbReference>
<sequence length="153" mass="17368">MRVLTVGTRMPDWVSCAVDEYAKRMPREFSVEWCEIPASKRSRDTADSRMLEEYQAIERRLKDQESIVVLDVDGKAISTEFMAESMASWQDQGVKTAFVIGGPDGVHPQLKAKAIARWSLGRITLPHPLVRVVLAEQLYRAWSINAGHPYHRA</sequence>
<organism evidence="6 7">
    <name type="scientific">Candidatus Paraluminiphilus aquimaris</name>
    <dbReference type="NCBI Taxonomy" id="2518994"/>
    <lineage>
        <taxon>Bacteria</taxon>
        <taxon>Pseudomonadati</taxon>
        <taxon>Pseudomonadota</taxon>
        <taxon>Gammaproteobacteria</taxon>
        <taxon>Cellvibrionales</taxon>
        <taxon>Halieaceae</taxon>
        <taxon>Candidatus Paraluminiphilus</taxon>
    </lineage>
</organism>
<dbReference type="Pfam" id="PF02590">
    <property type="entry name" value="SPOUT_MTase"/>
    <property type="match status" value="1"/>
</dbReference>
<keyword evidence="1 5" id="KW-0489">Methyltransferase</keyword>
<feature type="binding site" evidence="5">
    <location>
        <begin position="120"/>
        <end position="125"/>
    </location>
    <ligand>
        <name>S-adenosyl-L-methionine</name>
        <dbReference type="ChEBI" id="CHEBI:59789"/>
    </ligand>
</feature>
<evidence type="ECO:0000256" key="5">
    <source>
        <dbReference type="HAMAP-Rule" id="MF_00658"/>
    </source>
</evidence>
<dbReference type="PANTHER" id="PTHR33603:SF1">
    <property type="entry name" value="RIBOSOMAL RNA LARGE SUBUNIT METHYLTRANSFERASE H"/>
    <property type="match status" value="1"/>
</dbReference>
<dbReference type="Proteomes" id="UP001317963">
    <property type="component" value="Chromosome"/>
</dbReference>
<comment type="function">
    <text evidence="5">Specifically methylates the pseudouridine at position 1915 (m3Psi1915) in 23S rRNA.</text>
</comment>
<evidence type="ECO:0000313" key="6">
    <source>
        <dbReference type="EMBL" id="UZP73337.1"/>
    </source>
</evidence>
<dbReference type="InterPro" id="IPR029026">
    <property type="entry name" value="tRNA_m1G_MTases_N"/>
</dbReference>
<dbReference type="NCBIfam" id="NF000986">
    <property type="entry name" value="PRK00103.1-4"/>
    <property type="match status" value="1"/>
</dbReference>
<feature type="binding site" evidence="5">
    <location>
        <position position="101"/>
    </location>
    <ligand>
        <name>S-adenosyl-L-methionine</name>
        <dbReference type="ChEBI" id="CHEBI:59789"/>
    </ligand>
</feature>
<keyword evidence="7" id="KW-1185">Reference proteome</keyword>
<dbReference type="CDD" id="cd18081">
    <property type="entry name" value="RlmH-like"/>
    <property type="match status" value="1"/>
</dbReference>
<dbReference type="InterPro" id="IPR003742">
    <property type="entry name" value="RlmH-like"/>
</dbReference>
<evidence type="ECO:0000256" key="1">
    <source>
        <dbReference type="ARBA" id="ARBA00022603"/>
    </source>
</evidence>
<feature type="binding site" evidence="5">
    <location>
        <position position="70"/>
    </location>
    <ligand>
        <name>S-adenosyl-L-methionine</name>
        <dbReference type="ChEBI" id="CHEBI:59789"/>
    </ligand>
</feature>
<dbReference type="HAMAP" id="MF_00658">
    <property type="entry name" value="23SrRNA_methyltr_H"/>
    <property type="match status" value="1"/>
</dbReference>
<dbReference type="EC" id="2.1.1.177" evidence="5"/>
<name>A0ABY6Q2H7_9GAMM</name>
<reference evidence="6 7" key="1">
    <citation type="submission" date="2019-02" db="EMBL/GenBank/DDBJ databases">
        <title>Halieaceae_genomes.</title>
        <authorList>
            <person name="Li S.-H."/>
        </authorList>
    </citation>
    <scope>NUCLEOTIDE SEQUENCE [LARGE SCALE GENOMIC DNA]</scope>
    <source>
        <strain evidence="6 7">JH123</strain>
    </source>
</reference>
<dbReference type="PIRSF" id="PIRSF004505">
    <property type="entry name" value="MT_bac"/>
    <property type="match status" value="1"/>
</dbReference>
<dbReference type="InterPro" id="IPR029028">
    <property type="entry name" value="Alpha/beta_knot_MTases"/>
</dbReference>
<evidence type="ECO:0000256" key="3">
    <source>
        <dbReference type="ARBA" id="ARBA00022691"/>
    </source>
</evidence>
<comment type="catalytic activity">
    <reaction evidence="5">
        <text>pseudouridine(1915) in 23S rRNA + S-adenosyl-L-methionine = N(3)-methylpseudouridine(1915) in 23S rRNA + S-adenosyl-L-homocysteine + H(+)</text>
        <dbReference type="Rhea" id="RHEA:42752"/>
        <dbReference type="Rhea" id="RHEA-COMP:10221"/>
        <dbReference type="Rhea" id="RHEA-COMP:10222"/>
        <dbReference type="ChEBI" id="CHEBI:15378"/>
        <dbReference type="ChEBI" id="CHEBI:57856"/>
        <dbReference type="ChEBI" id="CHEBI:59789"/>
        <dbReference type="ChEBI" id="CHEBI:65314"/>
        <dbReference type="ChEBI" id="CHEBI:74486"/>
        <dbReference type="EC" id="2.1.1.177"/>
    </reaction>
</comment>
<evidence type="ECO:0000256" key="4">
    <source>
        <dbReference type="ARBA" id="ARBA00038303"/>
    </source>
</evidence>
<keyword evidence="5" id="KW-0698">rRNA processing</keyword>
<dbReference type="EMBL" id="CP036501">
    <property type="protein sequence ID" value="UZP73337.1"/>
    <property type="molecule type" value="Genomic_DNA"/>
</dbReference>
<gene>
    <name evidence="5 6" type="primary">rlmH</name>
    <name evidence="6" type="ORF">E0F26_00675</name>
</gene>
<dbReference type="Gene3D" id="3.40.1280.10">
    <property type="match status" value="1"/>
</dbReference>